<reference evidence="3" key="1">
    <citation type="journal article" date="2019" name="Int. J. Syst. Evol. Microbiol.">
        <title>The Global Catalogue of Microorganisms (GCM) 10K type strain sequencing project: providing services to taxonomists for standard genome sequencing and annotation.</title>
        <authorList>
            <consortium name="The Broad Institute Genomics Platform"/>
            <consortium name="The Broad Institute Genome Sequencing Center for Infectious Disease"/>
            <person name="Wu L."/>
            <person name="Ma J."/>
        </authorList>
    </citation>
    <scope>NUCLEOTIDE SEQUENCE [LARGE SCALE GENOMIC DNA]</scope>
    <source>
        <strain evidence="3">JCM 3296</strain>
    </source>
</reference>
<feature type="domain" description="Knr4/Smi1-like" evidence="1">
    <location>
        <begin position="53"/>
        <end position="184"/>
    </location>
</feature>
<gene>
    <name evidence="2" type="ORF">GCM10010178_91060</name>
</gene>
<proteinExistence type="predicted"/>
<accession>A0ABQ2VH91</accession>
<dbReference type="SUPFAM" id="SSF160631">
    <property type="entry name" value="SMI1/KNR4-like"/>
    <property type="match status" value="1"/>
</dbReference>
<dbReference type="InterPro" id="IPR037883">
    <property type="entry name" value="Knr4/Smi1-like_sf"/>
</dbReference>
<comment type="caution">
    <text evidence="2">The sequence shown here is derived from an EMBL/GenBank/DDBJ whole genome shotgun (WGS) entry which is preliminary data.</text>
</comment>
<name>A0ABQ2VH91_9PSEU</name>
<dbReference type="EMBL" id="BMRE01000108">
    <property type="protein sequence ID" value="GGU86940.1"/>
    <property type="molecule type" value="Genomic_DNA"/>
</dbReference>
<dbReference type="Pfam" id="PF09346">
    <property type="entry name" value="SMI1_KNR4"/>
    <property type="match status" value="1"/>
</dbReference>
<sequence length="197" mass="22325">MTDMSVGHAPRTADEWRGYLVEYGGVYVRTANEYVHPRLTTEQIESHWLGSEPADEQTVAATEHRLGIRFPPSLRAFLSVTDGWQGVGGWIDEVSPCAEIDWLRNTGIGEDLIDLYTEAEQEDNEPDELLALFRRALLITSGDEDLWLLDPATIHPDGEWTAYEFAPKYGEAEEHPSFAEMFHASKELMIRIAEDED</sequence>
<evidence type="ECO:0000259" key="1">
    <source>
        <dbReference type="SMART" id="SM00860"/>
    </source>
</evidence>
<keyword evidence="3" id="KW-1185">Reference proteome</keyword>
<evidence type="ECO:0000313" key="2">
    <source>
        <dbReference type="EMBL" id="GGU86940.1"/>
    </source>
</evidence>
<dbReference type="Gene3D" id="3.40.1580.10">
    <property type="entry name" value="SMI1/KNR4-like"/>
    <property type="match status" value="1"/>
</dbReference>
<dbReference type="InterPro" id="IPR018958">
    <property type="entry name" value="Knr4/Smi1-like_dom"/>
</dbReference>
<organism evidence="2 3">
    <name type="scientific">Lentzea flava</name>
    <dbReference type="NCBI Taxonomy" id="103732"/>
    <lineage>
        <taxon>Bacteria</taxon>
        <taxon>Bacillati</taxon>
        <taxon>Actinomycetota</taxon>
        <taxon>Actinomycetes</taxon>
        <taxon>Pseudonocardiales</taxon>
        <taxon>Pseudonocardiaceae</taxon>
        <taxon>Lentzea</taxon>
    </lineage>
</organism>
<dbReference type="SMART" id="SM00860">
    <property type="entry name" value="SMI1_KNR4"/>
    <property type="match status" value="1"/>
</dbReference>
<evidence type="ECO:0000313" key="3">
    <source>
        <dbReference type="Proteomes" id="UP000649573"/>
    </source>
</evidence>
<protein>
    <recommendedName>
        <fullName evidence="1">Knr4/Smi1-like domain-containing protein</fullName>
    </recommendedName>
</protein>
<dbReference type="Proteomes" id="UP000649573">
    <property type="component" value="Unassembled WGS sequence"/>
</dbReference>